<reference evidence="2 3" key="1">
    <citation type="submission" date="2013-08" db="EMBL/GenBank/DDBJ databases">
        <authorList>
            <person name="Weinstock G."/>
            <person name="Sodergren E."/>
            <person name="Wylie T."/>
            <person name="Fulton L."/>
            <person name="Fulton R."/>
            <person name="Fronick C."/>
            <person name="O'Laughlin M."/>
            <person name="Godfrey J."/>
            <person name="Miner T."/>
            <person name="Herter B."/>
            <person name="Appelbaum E."/>
            <person name="Cordes M."/>
            <person name="Lek S."/>
            <person name="Wollam A."/>
            <person name="Pepin K.H."/>
            <person name="Palsikar V.B."/>
            <person name="Mitreva M."/>
            <person name="Wilson R.K."/>
        </authorList>
    </citation>
    <scope>NUCLEOTIDE SEQUENCE [LARGE SCALE GENOMIC DNA]</scope>
    <source>
        <strain evidence="2 3">ATCC 700332</strain>
    </source>
</reference>
<proteinExistence type="predicted"/>
<feature type="signal peptide" evidence="1">
    <location>
        <begin position="1"/>
        <end position="21"/>
    </location>
</feature>
<evidence type="ECO:0000313" key="3">
    <source>
        <dbReference type="Proteomes" id="UP000016649"/>
    </source>
</evidence>
<feature type="chain" id="PRO_5046019441" evidence="1">
    <location>
        <begin position="22"/>
        <end position="103"/>
    </location>
</feature>
<keyword evidence="1" id="KW-0732">Signal</keyword>
<name>A0ABN0NWH0_TRELE</name>
<dbReference type="EMBL" id="AWVH01000043">
    <property type="protein sequence ID" value="ERJ91748.1"/>
    <property type="molecule type" value="Genomic_DNA"/>
</dbReference>
<sequence>MKKISITLVCALVLSSVFLFAHTPLCFCYDNGDGTVTCEGGFSDGSSAAGVDVRVIDKSGTVLIKGKFDKNSEFTFKRPKGNFTVVFDAGPGHVLKIDSSKIS</sequence>
<comment type="caution">
    <text evidence="2">The sequence shown here is derived from an EMBL/GenBank/DDBJ whole genome shotgun (WGS) entry which is preliminary data.</text>
</comment>
<evidence type="ECO:0000313" key="2">
    <source>
        <dbReference type="EMBL" id="ERJ91748.1"/>
    </source>
</evidence>
<protein>
    <submittedName>
        <fullName evidence="2">Uncharacterized protein</fullName>
    </submittedName>
</protein>
<keyword evidence="3" id="KW-1185">Reference proteome</keyword>
<evidence type="ECO:0000256" key="1">
    <source>
        <dbReference type="SAM" id="SignalP"/>
    </source>
</evidence>
<gene>
    <name evidence="2" type="ORF">HMPREF9193_01972</name>
</gene>
<dbReference type="Proteomes" id="UP000016649">
    <property type="component" value="Unassembled WGS sequence"/>
</dbReference>
<dbReference type="RefSeq" id="WP_021686145.1">
    <property type="nucleotide sequence ID" value="NZ_KI260554.1"/>
</dbReference>
<organism evidence="2 3">
    <name type="scientific">Treponema lecithinolyticum ATCC 700332</name>
    <dbReference type="NCBI Taxonomy" id="1321815"/>
    <lineage>
        <taxon>Bacteria</taxon>
        <taxon>Pseudomonadati</taxon>
        <taxon>Spirochaetota</taxon>
        <taxon>Spirochaetia</taxon>
        <taxon>Spirochaetales</taxon>
        <taxon>Treponemataceae</taxon>
        <taxon>Treponema</taxon>
    </lineage>
</organism>
<accession>A0ABN0NWH0</accession>